<dbReference type="GO" id="GO:0005737">
    <property type="term" value="C:cytoplasm"/>
    <property type="evidence" value="ECO:0007669"/>
    <property type="project" value="TreeGrafter"/>
</dbReference>
<comment type="caution">
    <text evidence="2">The sequence shown here is derived from an EMBL/GenBank/DDBJ whole genome shotgun (WGS) entry which is preliminary data.</text>
</comment>
<dbReference type="InterPro" id="IPR009772">
    <property type="entry name" value="CDC123"/>
</dbReference>
<comment type="similarity">
    <text evidence="1">Belongs to the CDC123 family.</text>
</comment>
<dbReference type="GO" id="GO:0051301">
    <property type="term" value="P:cell division"/>
    <property type="evidence" value="ECO:0007669"/>
    <property type="project" value="UniProtKB-KW"/>
</dbReference>
<organism evidence="2 3">
    <name type="scientific">Anaeramoeba ignava</name>
    <name type="common">Anaerobic marine amoeba</name>
    <dbReference type="NCBI Taxonomy" id="1746090"/>
    <lineage>
        <taxon>Eukaryota</taxon>
        <taxon>Metamonada</taxon>
        <taxon>Anaeramoebidae</taxon>
        <taxon>Anaeramoeba</taxon>
    </lineage>
</organism>
<dbReference type="Pfam" id="PF07065">
    <property type="entry name" value="D123"/>
    <property type="match status" value="1"/>
</dbReference>
<dbReference type="AlphaFoldDB" id="A0A9Q0LX09"/>
<evidence type="ECO:0000256" key="1">
    <source>
        <dbReference type="ARBA" id="ARBA00011047"/>
    </source>
</evidence>
<protein>
    <submittedName>
        <fullName evidence="2">Cell division cycle protein</fullName>
    </submittedName>
</protein>
<sequence>MLSQIKKVQLKKQVVIDDRSAPILQTKVSKEEVENYHSSVLNANIENWINLISEFTFKTKFFNLTTKNAELLIEIYKYYKQHLKISEEFSEKLNPIANQLQEVIDSLKGSKPHVFIKSSSRSAKDTAIFNMKFDSIYISKLKSSENNPISNNEKAKYLLETATQLLQVSNAKDMLLEWCTSDRIYEDLVLALEHPEKFNENFVIREWIDIDVDMEFRGFVSNGNLVALSQYNHVCVFPRVIQYKDKIQKLILDTFQKIKPKLIHYSHYIVDFAITGKDLDTVWIIELNPWIFSTDGCLFSWTLDKSILENGPFEFRIREKEDEDLPKKISLEWREKLLYEI</sequence>
<keyword evidence="2" id="KW-0131">Cell cycle</keyword>
<dbReference type="Proteomes" id="UP001149090">
    <property type="component" value="Unassembled WGS sequence"/>
</dbReference>
<dbReference type="PANTHER" id="PTHR15323:SF6">
    <property type="entry name" value="CELL DIVISION CYCLE PROTEIN 123 HOMOLOG"/>
    <property type="match status" value="1"/>
</dbReference>
<dbReference type="OMA" id="WINLISE"/>
<evidence type="ECO:0000313" key="2">
    <source>
        <dbReference type="EMBL" id="KAJ5078860.1"/>
    </source>
</evidence>
<accession>A0A9Q0LX09</accession>
<dbReference type="OrthoDB" id="360540at2759"/>
<keyword evidence="3" id="KW-1185">Reference proteome</keyword>
<evidence type="ECO:0000313" key="3">
    <source>
        <dbReference type="Proteomes" id="UP001149090"/>
    </source>
</evidence>
<gene>
    <name evidence="2" type="ORF">M0811_04583</name>
</gene>
<proteinExistence type="inferred from homology"/>
<reference evidence="2" key="1">
    <citation type="submission" date="2022-10" db="EMBL/GenBank/DDBJ databases">
        <title>Novel sulphate-reducing endosymbionts in the free-living metamonad Anaeramoeba.</title>
        <authorList>
            <person name="Jerlstrom-Hultqvist J."/>
            <person name="Cepicka I."/>
            <person name="Gallot-Lavallee L."/>
            <person name="Salas-Leiva D."/>
            <person name="Curtis B.A."/>
            <person name="Zahonova K."/>
            <person name="Pipaliya S."/>
            <person name="Dacks J."/>
            <person name="Roger A.J."/>
        </authorList>
    </citation>
    <scope>NUCLEOTIDE SEQUENCE</scope>
    <source>
        <strain evidence="2">BMAN</strain>
    </source>
</reference>
<name>A0A9Q0LX09_ANAIG</name>
<dbReference type="PANTHER" id="PTHR15323">
    <property type="entry name" value="D123 PROTEIN"/>
    <property type="match status" value="1"/>
</dbReference>
<keyword evidence="2" id="KW-0132">Cell division</keyword>
<dbReference type="EMBL" id="JAPDFW010000044">
    <property type="protein sequence ID" value="KAJ5078860.1"/>
    <property type="molecule type" value="Genomic_DNA"/>
</dbReference>